<dbReference type="PANTHER" id="PTHR37806:SF1">
    <property type="entry name" value="PEPTIDASE C39-LIKE DOMAIN-CONTAINING PROTEIN"/>
    <property type="match status" value="1"/>
</dbReference>
<evidence type="ECO:0008006" key="7">
    <source>
        <dbReference type="Google" id="ProtNLM"/>
    </source>
</evidence>
<evidence type="ECO:0000259" key="3">
    <source>
        <dbReference type="Pfam" id="PF13205"/>
    </source>
</evidence>
<feature type="transmembrane region" description="Helical" evidence="2">
    <location>
        <begin position="38"/>
        <end position="57"/>
    </location>
</feature>
<dbReference type="Gene3D" id="3.90.70.10">
    <property type="entry name" value="Cysteine proteinases"/>
    <property type="match status" value="1"/>
</dbReference>
<dbReference type="Pfam" id="PF13205">
    <property type="entry name" value="Big_5"/>
    <property type="match status" value="2"/>
</dbReference>
<accession>A0A2H0YRS3</accession>
<dbReference type="Pfam" id="PF13529">
    <property type="entry name" value="Peptidase_C39_2"/>
    <property type="match status" value="1"/>
</dbReference>
<keyword evidence="1" id="KW-0732">Signal</keyword>
<feature type="domain" description="SbsA Ig-like" evidence="3">
    <location>
        <begin position="267"/>
        <end position="360"/>
    </location>
</feature>
<sequence>MSLFATTIHQDIHDIEHHPHHLKERVHDFIAMPVRAKAFLFLGTIVFAAIVFGLVTLQQPASWDVNYSAAGDRVRTDSGISFSFSRPMSRNVRIIIDPPSPGNWYFEDRLSRLHLSRDFRFEPLETWLPNTTYTISFEKLRGIFDLGEPAQRVMYTFTTQPAPTVASLTPLVSEELLPSSVFTLTLDQPNSGLAAYDIKIDPTVEFTKTINDDQTIYTYTPTQPLAQGTRYTAQVVTHPTRHFIDSGEVSYEGEERVTLEQAWKTVEAPGVDSFSPTGNAVLRSTTFQIAFTHAPQETEFSKLIISPEIDGVWSVDGVGAVFTPSATLFADTTYTVTIPKGFTTEGGRFFESDSVYTFATIGAVKVVAMSPGPGATGVAVDRQIRIDFDQPVAHASAEKNFSTTPELSGSFSWDGATLIFTPSSNMPRDTGYTIRLAPGVAGEAGIPSVREYAFTFTTQPTIVRLDVPYDHQDYPLSCEVAALKMALAYKGVAVSEDQLMSIVGYDPTPHSGNVWGNPYTAFVGDISGRQSTTGYGVYWEPILKAARAYRGADYFVNGTIQQLTQEINNGNPIVVWGNAGSGKRVDWQTPEGQSIYAINGEHARVVRGYVGSPESPTKIIVNDPLYGEIIYNTSAFEGNWAMLFKAGVIVK</sequence>
<dbReference type="Proteomes" id="UP000228711">
    <property type="component" value="Unassembled WGS sequence"/>
</dbReference>
<keyword evidence="2" id="KW-1133">Transmembrane helix</keyword>
<dbReference type="EMBL" id="PEXV01000141">
    <property type="protein sequence ID" value="PIS41204.1"/>
    <property type="molecule type" value="Genomic_DNA"/>
</dbReference>
<reference evidence="6" key="1">
    <citation type="submission" date="2017-09" db="EMBL/GenBank/DDBJ databases">
        <title>Depth-based differentiation of microbial function through sediment-hosted aquifers and enrichment of novel symbionts in the deep terrestrial subsurface.</title>
        <authorList>
            <person name="Probst A.J."/>
            <person name="Ladd B."/>
            <person name="Jarett J.K."/>
            <person name="Geller-Mcgrath D.E."/>
            <person name="Sieber C.M.K."/>
            <person name="Emerson J.B."/>
            <person name="Anantharaman K."/>
            <person name="Thomas B.C."/>
            <person name="Malmstrom R."/>
            <person name="Stieglmeier M."/>
            <person name="Klingl A."/>
            <person name="Woyke T."/>
            <person name="Ryan C.M."/>
            <person name="Banfield J.F."/>
        </authorList>
    </citation>
    <scope>NUCLEOTIDE SEQUENCE [LARGE SCALE GENOMIC DNA]</scope>
</reference>
<feature type="domain" description="Peptidase C39-like" evidence="4">
    <location>
        <begin position="465"/>
        <end position="624"/>
    </location>
</feature>
<evidence type="ECO:0000313" key="5">
    <source>
        <dbReference type="EMBL" id="PIS41204.1"/>
    </source>
</evidence>
<keyword evidence="2" id="KW-0472">Membrane</keyword>
<proteinExistence type="predicted"/>
<dbReference type="InterPro" id="IPR039564">
    <property type="entry name" value="Peptidase_C39-like"/>
</dbReference>
<gene>
    <name evidence="5" type="ORF">COT25_04460</name>
</gene>
<comment type="caution">
    <text evidence="5">The sequence shown here is derived from an EMBL/GenBank/DDBJ whole genome shotgun (WGS) entry which is preliminary data.</text>
</comment>
<dbReference type="InterPro" id="IPR032812">
    <property type="entry name" value="SbsA_Ig"/>
</dbReference>
<dbReference type="Gene3D" id="2.60.40.3710">
    <property type="match status" value="2"/>
</dbReference>
<evidence type="ECO:0000259" key="4">
    <source>
        <dbReference type="Pfam" id="PF13529"/>
    </source>
</evidence>
<evidence type="ECO:0000256" key="2">
    <source>
        <dbReference type="SAM" id="Phobius"/>
    </source>
</evidence>
<evidence type="ECO:0000256" key="1">
    <source>
        <dbReference type="ARBA" id="ARBA00022729"/>
    </source>
</evidence>
<protein>
    <recommendedName>
        <fullName evidence="7">Peptidase C39-like domain-containing protein</fullName>
    </recommendedName>
</protein>
<name>A0A2H0YRS3_9BACT</name>
<evidence type="ECO:0000313" key="6">
    <source>
        <dbReference type="Proteomes" id="UP000228711"/>
    </source>
</evidence>
<dbReference type="PANTHER" id="PTHR37806">
    <property type="entry name" value="LMO0724 PROTEIN"/>
    <property type="match status" value="1"/>
</dbReference>
<keyword evidence="2" id="KW-0812">Transmembrane</keyword>
<organism evidence="5 6">
    <name type="scientific">Candidatus Kerfeldbacteria bacterium CG08_land_8_20_14_0_20_42_7</name>
    <dbReference type="NCBI Taxonomy" id="2014245"/>
    <lineage>
        <taxon>Bacteria</taxon>
        <taxon>Candidatus Kerfeldiibacteriota</taxon>
    </lineage>
</organism>
<dbReference type="AlphaFoldDB" id="A0A2H0YRS3"/>
<feature type="domain" description="SbsA Ig-like" evidence="3">
    <location>
        <begin position="363"/>
        <end position="458"/>
    </location>
</feature>